<dbReference type="GO" id="GO:0008270">
    <property type="term" value="F:zinc ion binding"/>
    <property type="evidence" value="ECO:0007669"/>
    <property type="project" value="UniProtKB-KW"/>
</dbReference>
<evidence type="ECO:0000313" key="3">
    <source>
        <dbReference type="EMBL" id="CAE0607574.1"/>
    </source>
</evidence>
<dbReference type="PROSITE" id="PS50114">
    <property type="entry name" value="GATA_ZN_FINGER_2"/>
    <property type="match status" value="1"/>
</dbReference>
<dbReference type="GO" id="GO:0006355">
    <property type="term" value="P:regulation of DNA-templated transcription"/>
    <property type="evidence" value="ECO:0007669"/>
    <property type="project" value="InterPro"/>
</dbReference>
<dbReference type="SUPFAM" id="SSF57716">
    <property type="entry name" value="Glucocorticoid receptor-like (DNA-binding domain)"/>
    <property type="match status" value="1"/>
</dbReference>
<keyword evidence="1" id="KW-0862">Zinc</keyword>
<name>A0A7S3UBT6_9CHLO</name>
<evidence type="ECO:0000256" key="1">
    <source>
        <dbReference type="PROSITE-ProRule" id="PRU00094"/>
    </source>
</evidence>
<dbReference type="CDD" id="cd00202">
    <property type="entry name" value="ZnF_GATA"/>
    <property type="match status" value="1"/>
</dbReference>
<organism evidence="3">
    <name type="scientific">Picocystis salinarum</name>
    <dbReference type="NCBI Taxonomy" id="88271"/>
    <lineage>
        <taxon>Eukaryota</taxon>
        <taxon>Viridiplantae</taxon>
        <taxon>Chlorophyta</taxon>
        <taxon>Picocystophyceae</taxon>
        <taxon>Picocystales</taxon>
        <taxon>Picocystaceae</taxon>
        <taxon>Picocystis</taxon>
    </lineage>
</organism>
<dbReference type="InterPro" id="IPR000679">
    <property type="entry name" value="Znf_GATA"/>
</dbReference>
<dbReference type="InterPro" id="IPR013088">
    <property type="entry name" value="Znf_NHR/GATA"/>
</dbReference>
<keyword evidence="1" id="KW-0479">Metal-binding</keyword>
<reference evidence="3" key="1">
    <citation type="submission" date="2021-01" db="EMBL/GenBank/DDBJ databases">
        <authorList>
            <person name="Corre E."/>
            <person name="Pelletier E."/>
            <person name="Niang G."/>
            <person name="Scheremetjew M."/>
            <person name="Finn R."/>
            <person name="Kale V."/>
            <person name="Holt S."/>
            <person name="Cochrane G."/>
            <person name="Meng A."/>
            <person name="Brown T."/>
            <person name="Cohen L."/>
        </authorList>
    </citation>
    <scope>NUCLEOTIDE SEQUENCE</scope>
    <source>
        <strain evidence="3">CCMP1897</strain>
    </source>
</reference>
<dbReference type="AlphaFoldDB" id="A0A7S3UBT6"/>
<dbReference type="Gene3D" id="3.30.50.10">
    <property type="entry name" value="Erythroid Transcription Factor GATA-1, subunit A"/>
    <property type="match status" value="1"/>
</dbReference>
<sequence length="173" mass="19431">MACGMTAGCSHASCDLETLLHDTCTCRNADRKAYCLVRVDEDRRMAWPASDRELEWLAEKMAEEQGWRTIQDSQVERDGQKCCGKQQSQYRAGGPCDHCGVTESPQWRKGPAHKPQLCNACGTRYRRSGVLTPLQPVENRRRPTSLQCAMKSQKELRCCPAFQGIEGPPLVTQ</sequence>
<evidence type="ECO:0000259" key="2">
    <source>
        <dbReference type="PROSITE" id="PS50114"/>
    </source>
</evidence>
<gene>
    <name evidence="3" type="ORF">PSAL00342_LOCUS1391</name>
</gene>
<protein>
    <recommendedName>
        <fullName evidence="2">GATA-type domain-containing protein</fullName>
    </recommendedName>
</protein>
<dbReference type="Pfam" id="PF00320">
    <property type="entry name" value="GATA"/>
    <property type="match status" value="1"/>
</dbReference>
<dbReference type="GO" id="GO:0043565">
    <property type="term" value="F:sequence-specific DNA binding"/>
    <property type="evidence" value="ECO:0007669"/>
    <property type="project" value="InterPro"/>
</dbReference>
<feature type="domain" description="GATA-type" evidence="2">
    <location>
        <begin position="90"/>
        <end position="134"/>
    </location>
</feature>
<dbReference type="EMBL" id="HBIS01001579">
    <property type="protein sequence ID" value="CAE0607574.1"/>
    <property type="molecule type" value="Transcribed_RNA"/>
</dbReference>
<keyword evidence="1" id="KW-0863">Zinc-finger</keyword>
<accession>A0A7S3UBT6</accession>
<proteinExistence type="predicted"/>
<dbReference type="SMART" id="SM00401">
    <property type="entry name" value="ZnF_GATA"/>
    <property type="match status" value="1"/>
</dbReference>